<dbReference type="AlphaFoldDB" id="A0AAJ4IE65"/>
<accession>A0AAJ4IE65</accession>
<reference evidence="1 2" key="1">
    <citation type="submission" date="2020-11" db="EMBL/GenBank/DDBJ databases">
        <title>Complete and Circularized Genome Assembly of a human isolate of Vibrio navarrensis biotype pommerensis with MiSeq and MinION Sequence Data.</title>
        <authorList>
            <person name="Schwartz K."/>
            <person name="Borowiak M."/>
            <person name="Deneke C."/>
            <person name="Balau V."/>
            <person name="Metelmann C."/>
            <person name="Strauch E."/>
        </authorList>
    </citation>
    <scope>NUCLEOTIDE SEQUENCE [LARGE SCALE GENOMIC DNA]</scope>
    <source>
        <strain evidence="1 2">20-VB00237</strain>
    </source>
</reference>
<proteinExistence type="predicted"/>
<organism evidence="1 2">
    <name type="scientific">Vibrio navarrensis</name>
    <dbReference type="NCBI Taxonomy" id="29495"/>
    <lineage>
        <taxon>Bacteria</taxon>
        <taxon>Pseudomonadati</taxon>
        <taxon>Pseudomonadota</taxon>
        <taxon>Gammaproteobacteria</taxon>
        <taxon>Vibrionales</taxon>
        <taxon>Vibrionaceae</taxon>
        <taxon>Vibrio</taxon>
    </lineage>
</organism>
<sequence>MTSIEAWKRSKYPEQINFNTSQIGRVIAVMVSDNGWHTLREIEAMIHAHFPDRDTQAAISARLREVSPSRHGLVKQRKMEVVNKKQVWRYRLVPSLPVKEVAKRIGMKVNS</sequence>
<dbReference type="EMBL" id="CP065217">
    <property type="protein sequence ID" value="QPL55230.1"/>
    <property type="molecule type" value="Genomic_DNA"/>
</dbReference>
<protein>
    <submittedName>
        <fullName evidence="1">Uncharacterized protein</fullName>
    </submittedName>
</protein>
<evidence type="ECO:0000313" key="2">
    <source>
        <dbReference type="Proteomes" id="UP000594435"/>
    </source>
</evidence>
<evidence type="ECO:0000313" key="1">
    <source>
        <dbReference type="EMBL" id="QPL55230.1"/>
    </source>
</evidence>
<dbReference type="Proteomes" id="UP000594435">
    <property type="component" value="Chromosome 1"/>
</dbReference>
<name>A0AAJ4IE65_9VIBR</name>
<gene>
    <name evidence="1" type="ORF">I3X05_10385</name>
</gene>